<accession>A0AAD8J974</accession>
<feature type="region of interest" description="Disordered" evidence="1">
    <location>
        <begin position="58"/>
        <end position="77"/>
    </location>
</feature>
<sequence>MLAIINSKDKKEGAKKEQKVGLDSKVKGWKAKDFRENKGKSSKGFGTTPRKKDAIRDLDNDIFDTSKSGPEVARDGEEVGEIMEDIEDGVSVGTGNSVAEDEKSGWFCKNVSESLREVEEGEIVEDDVNDYVEDARRVMMWRKIYLWMSQERIGTVRIWTVAMTRKQTCP</sequence>
<feature type="region of interest" description="Disordered" evidence="1">
    <location>
        <begin position="1"/>
        <end position="53"/>
    </location>
</feature>
<keyword evidence="3" id="KW-1185">Reference proteome</keyword>
<name>A0AAD8J974_9APIA</name>
<evidence type="ECO:0000256" key="1">
    <source>
        <dbReference type="SAM" id="MobiDB-lite"/>
    </source>
</evidence>
<reference evidence="2" key="1">
    <citation type="submission" date="2023-02" db="EMBL/GenBank/DDBJ databases">
        <title>Genome of toxic invasive species Heracleum sosnowskyi carries increased number of genes despite the absence of recent whole-genome duplications.</title>
        <authorList>
            <person name="Schelkunov M."/>
            <person name="Shtratnikova V."/>
            <person name="Makarenko M."/>
            <person name="Klepikova A."/>
            <person name="Omelchenko D."/>
            <person name="Novikova G."/>
            <person name="Obukhova E."/>
            <person name="Bogdanov V."/>
            <person name="Penin A."/>
            <person name="Logacheva M."/>
        </authorList>
    </citation>
    <scope>NUCLEOTIDE SEQUENCE</scope>
    <source>
        <strain evidence="2">Hsosn_3</strain>
        <tissue evidence="2">Leaf</tissue>
    </source>
</reference>
<dbReference type="EMBL" id="JAUIZM010000002">
    <property type="protein sequence ID" value="KAK1400250.1"/>
    <property type="molecule type" value="Genomic_DNA"/>
</dbReference>
<evidence type="ECO:0000313" key="3">
    <source>
        <dbReference type="Proteomes" id="UP001237642"/>
    </source>
</evidence>
<proteinExistence type="predicted"/>
<evidence type="ECO:0000313" key="2">
    <source>
        <dbReference type="EMBL" id="KAK1400250.1"/>
    </source>
</evidence>
<gene>
    <name evidence="2" type="ORF">POM88_010113</name>
</gene>
<dbReference type="AlphaFoldDB" id="A0AAD8J974"/>
<dbReference type="Proteomes" id="UP001237642">
    <property type="component" value="Unassembled WGS sequence"/>
</dbReference>
<organism evidence="2 3">
    <name type="scientific">Heracleum sosnowskyi</name>
    <dbReference type="NCBI Taxonomy" id="360622"/>
    <lineage>
        <taxon>Eukaryota</taxon>
        <taxon>Viridiplantae</taxon>
        <taxon>Streptophyta</taxon>
        <taxon>Embryophyta</taxon>
        <taxon>Tracheophyta</taxon>
        <taxon>Spermatophyta</taxon>
        <taxon>Magnoliopsida</taxon>
        <taxon>eudicotyledons</taxon>
        <taxon>Gunneridae</taxon>
        <taxon>Pentapetalae</taxon>
        <taxon>asterids</taxon>
        <taxon>campanulids</taxon>
        <taxon>Apiales</taxon>
        <taxon>Apiaceae</taxon>
        <taxon>Apioideae</taxon>
        <taxon>apioid superclade</taxon>
        <taxon>Tordylieae</taxon>
        <taxon>Tordyliinae</taxon>
        <taxon>Heracleum</taxon>
    </lineage>
</organism>
<protein>
    <submittedName>
        <fullName evidence="2">Uncharacterized protein</fullName>
    </submittedName>
</protein>
<feature type="compositionally biased region" description="Basic and acidic residues" evidence="1">
    <location>
        <begin position="7"/>
        <end position="39"/>
    </location>
</feature>
<comment type="caution">
    <text evidence="2">The sequence shown here is derived from an EMBL/GenBank/DDBJ whole genome shotgun (WGS) entry which is preliminary data.</text>
</comment>
<reference evidence="2" key="2">
    <citation type="submission" date="2023-05" db="EMBL/GenBank/DDBJ databases">
        <authorList>
            <person name="Schelkunov M.I."/>
        </authorList>
    </citation>
    <scope>NUCLEOTIDE SEQUENCE</scope>
    <source>
        <strain evidence="2">Hsosn_3</strain>
        <tissue evidence="2">Leaf</tissue>
    </source>
</reference>